<keyword evidence="4" id="KW-1185">Reference proteome</keyword>
<evidence type="ECO:0000259" key="2">
    <source>
        <dbReference type="PROSITE" id="PS51767"/>
    </source>
</evidence>
<dbReference type="Proteomes" id="UP000230423">
    <property type="component" value="Unassembled WGS sequence"/>
</dbReference>
<evidence type="ECO:0000256" key="1">
    <source>
        <dbReference type="ARBA" id="ARBA00007447"/>
    </source>
</evidence>
<evidence type="ECO:0000313" key="3">
    <source>
        <dbReference type="EMBL" id="PIO65827.1"/>
    </source>
</evidence>
<dbReference type="InterPro" id="IPR021109">
    <property type="entry name" value="Peptidase_aspartic_dom_sf"/>
</dbReference>
<feature type="domain" description="Peptidase A1" evidence="2">
    <location>
        <begin position="1"/>
        <end position="178"/>
    </location>
</feature>
<keyword evidence="3" id="KW-0378">Hydrolase</keyword>
<sequence length="181" mass="19516">MRKATATVSVYGNTLTSLVMQKYKRRYEFNANNFFSEPLALSDFDCDSSETCAPTKQKFNITYGGGSVPGSIDHDVVCGSIAWSPVVEESYWIINASLVYVGKTPITNVTAQVAVDTGSSVIVGPTDAIQKIGSNMCVLGFAAVDFPARIGFSWILGDVFLRNFYSVFDVGKKRVGLAPAA</sequence>
<dbReference type="SUPFAM" id="SSF50630">
    <property type="entry name" value="Acid proteases"/>
    <property type="match status" value="1"/>
</dbReference>
<dbReference type="PANTHER" id="PTHR47966">
    <property type="entry name" value="BETA-SITE APP-CLEAVING ENZYME, ISOFORM A-RELATED"/>
    <property type="match status" value="1"/>
</dbReference>
<dbReference type="AlphaFoldDB" id="A0A2G9U6D3"/>
<dbReference type="PROSITE" id="PS51767">
    <property type="entry name" value="PEPTIDASE_A1"/>
    <property type="match status" value="1"/>
</dbReference>
<dbReference type="Gene3D" id="2.40.70.10">
    <property type="entry name" value="Acid Proteases"/>
    <property type="match status" value="3"/>
</dbReference>
<dbReference type="CDD" id="cd05471">
    <property type="entry name" value="pepsin_like"/>
    <property type="match status" value="1"/>
</dbReference>
<dbReference type="InterPro" id="IPR033121">
    <property type="entry name" value="PEPTIDASE_A1"/>
</dbReference>
<gene>
    <name evidence="3" type="ORF">TELCIR_12485</name>
</gene>
<keyword evidence="3" id="KW-0645">Protease</keyword>
<evidence type="ECO:0000313" key="4">
    <source>
        <dbReference type="Proteomes" id="UP000230423"/>
    </source>
</evidence>
<dbReference type="Pfam" id="PF00026">
    <property type="entry name" value="Asp"/>
    <property type="match status" value="1"/>
</dbReference>
<dbReference type="GO" id="GO:0006508">
    <property type="term" value="P:proteolysis"/>
    <property type="evidence" value="ECO:0007669"/>
    <property type="project" value="UniProtKB-KW"/>
</dbReference>
<dbReference type="EMBL" id="KZ348692">
    <property type="protein sequence ID" value="PIO65827.1"/>
    <property type="molecule type" value="Genomic_DNA"/>
</dbReference>
<dbReference type="InterPro" id="IPR034164">
    <property type="entry name" value="Pepsin-like_dom"/>
</dbReference>
<dbReference type="InterPro" id="IPR001969">
    <property type="entry name" value="Aspartic_peptidase_AS"/>
</dbReference>
<comment type="similarity">
    <text evidence="1">Belongs to the peptidase A1 family.</text>
</comment>
<accession>A0A2G9U6D3</accession>
<protein>
    <submittedName>
        <fullName evidence="3">Eukaryotic aspartyl protease</fullName>
    </submittedName>
</protein>
<organism evidence="3 4">
    <name type="scientific">Teladorsagia circumcincta</name>
    <name type="common">Brown stomach worm</name>
    <name type="synonym">Ostertagia circumcincta</name>
    <dbReference type="NCBI Taxonomy" id="45464"/>
    <lineage>
        <taxon>Eukaryota</taxon>
        <taxon>Metazoa</taxon>
        <taxon>Ecdysozoa</taxon>
        <taxon>Nematoda</taxon>
        <taxon>Chromadorea</taxon>
        <taxon>Rhabditida</taxon>
        <taxon>Rhabditina</taxon>
        <taxon>Rhabditomorpha</taxon>
        <taxon>Strongyloidea</taxon>
        <taxon>Trichostrongylidae</taxon>
        <taxon>Teladorsagia</taxon>
    </lineage>
</organism>
<dbReference type="GO" id="GO:0004190">
    <property type="term" value="F:aspartic-type endopeptidase activity"/>
    <property type="evidence" value="ECO:0007669"/>
    <property type="project" value="InterPro"/>
</dbReference>
<name>A0A2G9U6D3_TELCI</name>
<reference evidence="3 4" key="1">
    <citation type="submission" date="2015-09" db="EMBL/GenBank/DDBJ databases">
        <title>Draft genome of the parasitic nematode Teladorsagia circumcincta isolate WARC Sus (inbred).</title>
        <authorList>
            <person name="Mitreva M."/>
        </authorList>
    </citation>
    <scope>NUCLEOTIDE SEQUENCE [LARGE SCALE GENOMIC DNA]</scope>
    <source>
        <strain evidence="3 4">S</strain>
    </source>
</reference>
<dbReference type="PANTHER" id="PTHR47966:SF51">
    <property type="entry name" value="BETA-SITE APP-CLEAVING ENZYME, ISOFORM A-RELATED"/>
    <property type="match status" value="1"/>
</dbReference>
<dbReference type="PROSITE" id="PS00141">
    <property type="entry name" value="ASP_PROTEASE"/>
    <property type="match status" value="1"/>
</dbReference>
<proteinExistence type="inferred from homology"/>
<dbReference type="InterPro" id="IPR001461">
    <property type="entry name" value="Aspartic_peptidase_A1"/>
</dbReference>
<dbReference type="OrthoDB" id="771136at2759"/>